<keyword evidence="8" id="KW-0963">Cytoplasm</keyword>
<feature type="binding site" evidence="8">
    <location>
        <position position="62"/>
    </location>
    <ligand>
        <name>NAD(+)</name>
        <dbReference type="ChEBI" id="CHEBI:57540"/>
    </ligand>
</feature>
<comment type="activity regulation">
    <text evidence="8">Allosterically activated by fructose 1,6-bisphosphate (FBP).</text>
</comment>
<dbReference type="GO" id="GO:0004459">
    <property type="term" value="F:L-lactate dehydrogenase (NAD+) activity"/>
    <property type="evidence" value="ECO:0007669"/>
    <property type="project" value="UniProtKB-UniRule"/>
</dbReference>
<reference evidence="13 14" key="1">
    <citation type="submission" date="2019-06" db="EMBL/GenBank/DDBJ databases">
        <title>Rhizobium sp. CL12 isolated from roots of soybean.</title>
        <authorList>
            <person name="Wang C."/>
        </authorList>
    </citation>
    <scope>NUCLEOTIDE SEQUENCE [LARGE SCALE GENOMIC DNA]</scope>
    <source>
        <strain evidence="13 14">CL12</strain>
    </source>
</reference>
<comment type="similarity">
    <text evidence="3 8">Belongs to the LDH/MDH superfamily. LDH family.</text>
</comment>
<comment type="catalytic activity">
    <reaction evidence="7 8">
        <text>(S)-lactate + NAD(+) = pyruvate + NADH + H(+)</text>
        <dbReference type="Rhea" id="RHEA:23444"/>
        <dbReference type="ChEBI" id="CHEBI:15361"/>
        <dbReference type="ChEBI" id="CHEBI:15378"/>
        <dbReference type="ChEBI" id="CHEBI:16651"/>
        <dbReference type="ChEBI" id="CHEBI:57540"/>
        <dbReference type="ChEBI" id="CHEBI:57945"/>
        <dbReference type="EC" id="1.1.1.27"/>
    </reaction>
</comment>
<dbReference type="InterPro" id="IPR022383">
    <property type="entry name" value="Lactate/malate_DH_C"/>
</dbReference>
<dbReference type="InterPro" id="IPR001236">
    <property type="entry name" value="Lactate/malate_DH_N"/>
</dbReference>
<feature type="binding site" evidence="8">
    <location>
        <position position="85"/>
    </location>
    <ligand>
        <name>substrate</name>
    </ligand>
</feature>
<dbReference type="RefSeq" id="WP_140829554.1">
    <property type="nucleotide sequence ID" value="NZ_VFYP01000002.1"/>
</dbReference>
<feature type="binding site" evidence="8">
    <location>
        <position position="79"/>
    </location>
    <ligand>
        <name>substrate</name>
    </ligand>
</feature>
<evidence type="ECO:0000256" key="4">
    <source>
        <dbReference type="ARBA" id="ARBA00012967"/>
    </source>
</evidence>
<dbReference type="EC" id="1.1.1.27" evidence="4 8"/>
<comment type="caution">
    <text evidence="8">Lacks conserved residue(s) required for the propagation of feature annotation.</text>
</comment>
<dbReference type="InterPro" id="IPR015955">
    <property type="entry name" value="Lactate_DH/Glyco_Ohase_4_C"/>
</dbReference>
<evidence type="ECO:0000313" key="13">
    <source>
        <dbReference type="EMBL" id="TPP07064.1"/>
    </source>
</evidence>
<dbReference type="GO" id="GO:0005737">
    <property type="term" value="C:cytoplasm"/>
    <property type="evidence" value="ECO:0007669"/>
    <property type="project" value="UniProtKB-SubCell"/>
</dbReference>
<evidence type="ECO:0000313" key="14">
    <source>
        <dbReference type="Proteomes" id="UP000316429"/>
    </source>
</evidence>
<dbReference type="GO" id="GO:0006096">
    <property type="term" value="P:glycolytic process"/>
    <property type="evidence" value="ECO:0007669"/>
    <property type="project" value="UniProtKB-UniRule"/>
</dbReference>
<keyword evidence="6 8" id="KW-0520">NAD</keyword>
<evidence type="ECO:0000259" key="11">
    <source>
        <dbReference type="Pfam" id="PF00056"/>
    </source>
</evidence>
<feature type="domain" description="Lactate/malate dehydrogenase C-terminal" evidence="12">
    <location>
        <begin position="142"/>
        <end position="306"/>
    </location>
</feature>
<evidence type="ECO:0000256" key="5">
    <source>
        <dbReference type="ARBA" id="ARBA00023002"/>
    </source>
</evidence>
<feature type="active site" description="Proton acceptor" evidence="8 9">
    <location>
        <position position="172"/>
    </location>
</feature>
<feature type="modified residue" description="Phosphotyrosine" evidence="8">
    <location>
        <position position="218"/>
    </location>
</feature>
<dbReference type="InterPro" id="IPR018177">
    <property type="entry name" value="L-lactate_DH_AS"/>
</dbReference>
<evidence type="ECO:0000256" key="2">
    <source>
        <dbReference type="ARBA" id="ARBA00004843"/>
    </source>
</evidence>
<feature type="binding site" evidence="8">
    <location>
        <begin position="76"/>
        <end position="77"/>
    </location>
    <ligand>
        <name>NAD(+)</name>
        <dbReference type="ChEBI" id="CHEBI:57540"/>
    </ligand>
</feature>
<comment type="subcellular location">
    <subcellularLocation>
        <location evidence="8">Cytoplasm</location>
    </subcellularLocation>
</comment>
<feature type="binding site" evidence="8">
    <location>
        <begin position="145"/>
        <end position="148"/>
    </location>
    <ligand>
        <name>substrate</name>
    </ligand>
</feature>
<feature type="binding site" evidence="8">
    <location>
        <begin position="117"/>
        <end position="120"/>
    </location>
    <ligand>
        <name>substrate</name>
    </ligand>
</feature>
<comment type="pathway">
    <text evidence="2 8">Fermentation; pyruvate fermentation to lactate; (S)-lactate from pyruvate: step 1/1.</text>
</comment>
<dbReference type="Pfam" id="PF00056">
    <property type="entry name" value="Ldh_1_N"/>
    <property type="match status" value="1"/>
</dbReference>
<comment type="function">
    <text evidence="8">Catalyzes the conversion of lactate to pyruvate.</text>
</comment>
<evidence type="ECO:0000259" key="12">
    <source>
        <dbReference type="Pfam" id="PF02866"/>
    </source>
</evidence>
<evidence type="ECO:0000256" key="9">
    <source>
        <dbReference type="PIRSR" id="PIRSR000102-1"/>
    </source>
</evidence>
<feature type="binding site" evidence="10">
    <location>
        <position position="92"/>
    </location>
    <ligand>
        <name>NAD(+)</name>
        <dbReference type="ChEBI" id="CHEBI:57540"/>
    </ligand>
</feature>
<dbReference type="PANTHER" id="PTHR43128:SF16">
    <property type="entry name" value="L-LACTATE DEHYDROGENASE"/>
    <property type="match status" value="1"/>
</dbReference>
<evidence type="ECO:0000256" key="1">
    <source>
        <dbReference type="ARBA" id="ARBA00003966"/>
    </source>
</evidence>
<dbReference type="PRINTS" id="PR00086">
    <property type="entry name" value="LLDHDRGNASE"/>
</dbReference>
<dbReference type="HAMAP" id="MF_00488">
    <property type="entry name" value="Lactate_dehydrog"/>
    <property type="match status" value="1"/>
</dbReference>
<gene>
    <name evidence="8" type="primary">ldh</name>
    <name evidence="13" type="ORF">FJQ55_15505</name>
</gene>
<evidence type="ECO:0000256" key="3">
    <source>
        <dbReference type="ARBA" id="ARBA00006054"/>
    </source>
</evidence>
<feature type="binding site" evidence="8">
    <location>
        <position position="165"/>
    </location>
    <ligand>
        <name>beta-D-fructose 1,6-bisphosphate</name>
        <dbReference type="ChEBI" id="CHEBI:32966"/>
        <note>allosteric activator</note>
    </ligand>
</feature>
<dbReference type="EMBL" id="VFYP01000002">
    <property type="protein sequence ID" value="TPP07064.1"/>
    <property type="molecule type" value="Genomic_DNA"/>
</dbReference>
<feature type="binding site" evidence="8 10">
    <location>
        <position position="32"/>
    </location>
    <ligand>
        <name>NAD(+)</name>
        <dbReference type="ChEBI" id="CHEBI:57540"/>
    </ligand>
</feature>
<dbReference type="InterPro" id="IPR036291">
    <property type="entry name" value="NAD(P)-bd_dom_sf"/>
</dbReference>
<evidence type="ECO:0000256" key="8">
    <source>
        <dbReference type="HAMAP-Rule" id="MF_00488"/>
    </source>
</evidence>
<comment type="caution">
    <text evidence="13">The sequence shown here is derived from an EMBL/GenBank/DDBJ whole genome shotgun (WGS) entry which is preliminary data.</text>
</comment>
<dbReference type="Gene3D" id="3.40.50.720">
    <property type="entry name" value="NAD(P)-binding Rossmann-like Domain"/>
    <property type="match status" value="1"/>
</dbReference>
<comment type="function">
    <text evidence="1">Catalyzes the reversible oxidation of malate to oxaloacetate.</text>
</comment>
<dbReference type="Pfam" id="PF02866">
    <property type="entry name" value="Ldh_1_C"/>
    <property type="match status" value="1"/>
</dbReference>
<accession>A0A504TX31</accession>
<feature type="domain" description="Lactate/malate dehydrogenase N-terminal" evidence="11">
    <location>
        <begin position="1"/>
        <end position="139"/>
    </location>
</feature>
<dbReference type="Proteomes" id="UP000316429">
    <property type="component" value="Unassembled WGS sequence"/>
</dbReference>
<evidence type="ECO:0000256" key="6">
    <source>
        <dbReference type="ARBA" id="ARBA00023027"/>
    </source>
</evidence>
<name>A0A504TX31_9HYPH</name>
<dbReference type="PANTHER" id="PTHR43128">
    <property type="entry name" value="L-2-HYDROXYCARBOXYLATE DEHYDROGENASE (NAD(P)(+))"/>
    <property type="match status" value="1"/>
</dbReference>
<sequence length="314" mass="32216">MKVGIVGAGMVGSSAGYALALMGIASEIVLVDQNSALALAQAEDIAHAVPFMSSTVVNAGGYRDLEGCGVVILAAGVSQKPGETRLELLGRNALVFHAVLREVLPVVPDAIFLIASNPVDIMTQITTRLSGIAPQRVIGSGTILDTARFRSLVGRHLGISPQSVHAYVLGEHGDSEVLAWSAARAGSVALSSFAAQVGSPLTETVRAGIDDGVRNAAYKIIKGKGSTYYGIGAGLARIVKAIGGDQRDVLTVSIATPEVAGVNDVALSIPRVVGAGGVVVDLFPDLEEAEYLALNRSASLLKQQADAVSITGLL</sequence>
<dbReference type="PROSITE" id="PS00064">
    <property type="entry name" value="L_LDH"/>
    <property type="match status" value="1"/>
</dbReference>
<dbReference type="UniPathway" id="UPA00554">
    <property type="reaction ID" value="UER00611"/>
</dbReference>
<evidence type="ECO:0000256" key="10">
    <source>
        <dbReference type="PIRSR" id="PIRSR000102-3"/>
    </source>
</evidence>
<protein>
    <recommendedName>
        <fullName evidence="4 8">L-lactate dehydrogenase</fullName>
        <shortName evidence="8">L-LDH</shortName>
        <ecNumber evidence="4 8">1.1.1.27</ecNumber>
    </recommendedName>
</protein>
<comment type="subunit">
    <text evidence="8">Homotetramer.</text>
</comment>
<feature type="binding site" evidence="10">
    <location>
        <begin position="7"/>
        <end position="12"/>
    </location>
    <ligand>
        <name>NAD(+)</name>
        <dbReference type="ChEBI" id="CHEBI:57540"/>
    </ligand>
</feature>
<feature type="binding site" evidence="8">
    <location>
        <position position="227"/>
    </location>
    <ligand>
        <name>substrate</name>
    </ligand>
</feature>
<dbReference type="OrthoDB" id="9802969at2"/>
<proteinExistence type="inferred from homology"/>
<keyword evidence="14" id="KW-1185">Reference proteome</keyword>
<feature type="binding site" evidence="8">
    <location>
        <position position="150"/>
    </location>
    <ligand>
        <name>beta-D-fructose 1,6-bisphosphate</name>
        <dbReference type="ChEBI" id="CHEBI:32966"/>
        <note>allosteric activator</note>
    </ligand>
</feature>
<dbReference type="InterPro" id="IPR001557">
    <property type="entry name" value="L-lactate/malate_DH"/>
</dbReference>
<feature type="binding site" evidence="8">
    <location>
        <position position="140"/>
    </location>
    <ligand>
        <name>NAD(+)</name>
        <dbReference type="ChEBI" id="CHEBI:57540"/>
    </ligand>
</feature>
<dbReference type="PIRSF" id="PIRSF000102">
    <property type="entry name" value="Lac_mal_DH"/>
    <property type="match status" value="1"/>
</dbReference>
<keyword evidence="8" id="KW-0597">Phosphoprotein</keyword>
<dbReference type="SUPFAM" id="SSF51735">
    <property type="entry name" value="NAD(P)-binding Rossmann-fold domains"/>
    <property type="match status" value="1"/>
</dbReference>
<dbReference type="GO" id="GO:0006089">
    <property type="term" value="P:lactate metabolic process"/>
    <property type="evidence" value="ECO:0007669"/>
    <property type="project" value="TreeGrafter"/>
</dbReference>
<dbReference type="Gene3D" id="3.90.110.10">
    <property type="entry name" value="Lactate dehydrogenase/glycoside hydrolase, family 4, C-terminal"/>
    <property type="match status" value="1"/>
</dbReference>
<evidence type="ECO:0000256" key="7">
    <source>
        <dbReference type="ARBA" id="ARBA00049258"/>
    </source>
</evidence>
<dbReference type="AlphaFoldDB" id="A0A504TX31"/>
<keyword evidence="5 8" id="KW-0560">Oxidoreductase</keyword>
<feature type="binding site" evidence="8">
    <location>
        <position position="11"/>
    </location>
    <ligand>
        <name>NAD(+)</name>
        <dbReference type="ChEBI" id="CHEBI:57540"/>
    </ligand>
</feature>
<feature type="binding site" evidence="8">
    <location>
        <begin position="115"/>
        <end position="117"/>
    </location>
    <ligand>
        <name>NAD(+)</name>
        <dbReference type="ChEBI" id="CHEBI:57540"/>
    </ligand>
</feature>
<dbReference type="InterPro" id="IPR011304">
    <property type="entry name" value="L-lactate_DH"/>
</dbReference>
<organism evidence="13 14">
    <name type="scientific">Rhizobium glycinendophyticum</name>
    <dbReference type="NCBI Taxonomy" id="2589807"/>
    <lineage>
        <taxon>Bacteria</taxon>
        <taxon>Pseudomonadati</taxon>
        <taxon>Pseudomonadota</taxon>
        <taxon>Alphaproteobacteria</taxon>
        <taxon>Hyphomicrobiales</taxon>
        <taxon>Rhizobiaceae</taxon>
        <taxon>Rhizobium/Agrobacterium group</taxon>
        <taxon>Rhizobium</taxon>
    </lineage>
</organism>
<dbReference type="NCBIfam" id="TIGR01771">
    <property type="entry name" value="L-LDH-NAD"/>
    <property type="match status" value="1"/>
</dbReference>
<keyword evidence="8" id="KW-0021">Allosteric enzyme</keyword>
<dbReference type="SUPFAM" id="SSF56327">
    <property type="entry name" value="LDH C-terminal domain-like"/>
    <property type="match status" value="1"/>
</dbReference>